<dbReference type="InterPro" id="IPR025510">
    <property type="entry name" value="DUF4397"/>
</dbReference>
<feature type="domain" description="DUF4397" evidence="1">
    <location>
        <begin position="153"/>
        <end position="236"/>
    </location>
</feature>
<protein>
    <submittedName>
        <fullName evidence="2">Uncharacterized protein DUF4397</fullName>
    </submittedName>
</protein>
<proteinExistence type="predicted"/>
<organism evidence="2 3">
    <name type="scientific">Mucilaginibacter gracilis</name>
    <dbReference type="NCBI Taxonomy" id="423350"/>
    <lineage>
        <taxon>Bacteria</taxon>
        <taxon>Pseudomonadati</taxon>
        <taxon>Bacteroidota</taxon>
        <taxon>Sphingobacteriia</taxon>
        <taxon>Sphingobacteriales</taxon>
        <taxon>Sphingobacteriaceae</taxon>
        <taxon>Mucilaginibacter</taxon>
    </lineage>
</organism>
<evidence type="ECO:0000313" key="2">
    <source>
        <dbReference type="EMBL" id="RKR82207.1"/>
    </source>
</evidence>
<gene>
    <name evidence="2" type="ORF">BDD43_2378</name>
</gene>
<evidence type="ECO:0000313" key="3">
    <source>
        <dbReference type="Proteomes" id="UP000268007"/>
    </source>
</evidence>
<dbReference type="Proteomes" id="UP000268007">
    <property type="component" value="Unassembled WGS sequence"/>
</dbReference>
<sequence length="247" mass="26550">MRYTTTKLFTFVFAILGCAFMLQVLSSCGGSSSVITAAGTNTTKLVIVNASSDVGPLTAFINSYQVGISTNTTTSAARTYFRYTDVPTYYGVGTGLLTLQLRTDHLINLTSDTLTTISGRGYSLFLVGLASIDSLSTILISDYSPTPTLGMGKVRFLNASPRTPALNIYINGTLGFTKMTYKKVSDYIELPAGLYDFKMTATSSTSSVLTDLSRVTVQDGRYYTLYSKGMVGRTDTAAVSLNVITNK</sequence>
<dbReference type="PROSITE" id="PS51257">
    <property type="entry name" value="PROKAR_LIPOPROTEIN"/>
    <property type="match status" value="1"/>
</dbReference>
<dbReference type="AlphaFoldDB" id="A0A495IZT9"/>
<dbReference type="EMBL" id="RBKU01000001">
    <property type="protein sequence ID" value="RKR82207.1"/>
    <property type="molecule type" value="Genomic_DNA"/>
</dbReference>
<dbReference type="Pfam" id="PF14344">
    <property type="entry name" value="DUF4397"/>
    <property type="match status" value="1"/>
</dbReference>
<keyword evidence="3" id="KW-1185">Reference proteome</keyword>
<name>A0A495IZT9_9SPHI</name>
<dbReference type="RefSeq" id="WP_121197830.1">
    <property type="nucleotide sequence ID" value="NZ_RBKU01000001.1"/>
</dbReference>
<evidence type="ECO:0000259" key="1">
    <source>
        <dbReference type="Pfam" id="PF14344"/>
    </source>
</evidence>
<dbReference type="OrthoDB" id="794386at2"/>
<comment type="caution">
    <text evidence="2">The sequence shown here is derived from an EMBL/GenBank/DDBJ whole genome shotgun (WGS) entry which is preliminary data.</text>
</comment>
<accession>A0A495IZT9</accession>
<reference evidence="2 3" key="1">
    <citation type="submission" date="2018-10" db="EMBL/GenBank/DDBJ databases">
        <title>Genomic Encyclopedia of Archaeal and Bacterial Type Strains, Phase II (KMG-II): from individual species to whole genera.</title>
        <authorList>
            <person name="Goeker M."/>
        </authorList>
    </citation>
    <scope>NUCLEOTIDE SEQUENCE [LARGE SCALE GENOMIC DNA]</scope>
    <source>
        <strain evidence="2 3">DSM 18602</strain>
    </source>
</reference>